<comment type="caution">
    <text evidence="6">The sequence shown here is derived from an EMBL/GenBank/DDBJ whole genome shotgun (WGS) entry which is preliminary data.</text>
</comment>
<dbReference type="SUPFAM" id="SSF48403">
    <property type="entry name" value="Ankyrin repeat"/>
    <property type="match status" value="1"/>
</dbReference>
<dbReference type="InterPro" id="IPR001841">
    <property type="entry name" value="Znf_RING"/>
</dbReference>
<keyword evidence="3" id="KW-0862">Zinc</keyword>
<dbReference type="AlphaFoldDB" id="A0AAV2R7M1"/>
<keyword evidence="1" id="KW-0479">Metal-binding</keyword>
<dbReference type="InterPro" id="IPR002110">
    <property type="entry name" value="Ankyrin_rpt"/>
</dbReference>
<dbReference type="InterPro" id="IPR027370">
    <property type="entry name" value="Znf-RING_euk"/>
</dbReference>
<evidence type="ECO:0000256" key="2">
    <source>
        <dbReference type="ARBA" id="ARBA00022771"/>
    </source>
</evidence>
<feature type="non-terminal residue" evidence="6">
    <location>
        <position position="1"/>
    </location>
</feature>
<accession>A0AAV2R7M1</accession>
<name>A0AAV2R7M1_MEGNR</name>
<dbReference type="EMBL" id="CAXKWB010017447">
    <property type="protein sequence ID" value="CAL4118892.1"/>
    <property type="molecule type" value="Genomic_DNA"/>
</dbReference>
<evidence type="ECO:0000259" key="5">
    <source>
        <dbReference type="PROSITE" id="PS50089"/>
    </source>
</evidence>
<dbReference type="GO" id="GO:0008270">
    <property type="term" value="F:zinc ion binding"/>
    <property type="evidence" value="ECO:0007669"/>
    <property type="project" value="UniProtKB-KW"/>
</dbReference>
<dbReference type="PANTHER" id="PTHR47156:SF10">
    <property type="entry name" value="E3 UBIQUITIN-PROTEIN LIGASE TRIM-21-RELATED"/>
    <property type="match status" value="1"/>
</dbReference>
<proteinExistence type="predicted"/>
<keyword evidence="7" id="KW-1185">Reference proteome</keyword>
<evidence type="ECO:0000313" key="6">
    <source>
        <dbReference type="EMBL" id="CAL4118892.1"/>
    </source>
</evidence>
<dbReference type="SMART" id="SM00184">
    <property type="entry name" value="RING"/>
    <property type="match status" value="1"/>
</dbReference>
<dbReference type="SUPFAM" id="SSF57850">
    <property type="entry name" value="RING/U-box"/>
    <property type="match status" value="1"/>
</dbReference>
<dbReference type="PROSITE" id="PS00518">
    <property type="entry name" value="ZF_RING_1"/>
    <property type="match status" value="1"/>
</dbReference>
<dbReference type="InterPro" id="IPR052667">
    <property type="entry name" value="E3_ubiquitin-ligase_RING"/>
</dbReference>
<dbReference type="Pfam" id="PF12796">
    <property type="entry name" value="Ank_2"/>
    <property type="match status" value="1"/>
</dbReference>
<feature type="domain" description="RING-type" evidence="5">
    <location>
        <begin position="8"/>
        <end position="53"/>
    </location>
</feature>
<organism evidence="6 7">
    <name type="scientific">Meganyctiphanes norvegica</name>
    <name type="common">Northern krill</name>
    <name type="synonym">Thysanopoda norvegica</name>
    <dbReference type="NCBI Taxonomy" id="48144"/>
    <lineage>
        <taxon>Eukaryota</taxon>
        <taxon>Metazoa</taxon>
        <taxon>Ecdysozoa</taxon>
        <taxon>Arthropoda</taxon>
        <taxon>Crustacea</taxon>
        <taxon>Multicrustacea</taxon>
        <taxon>Malacostraca</taxon>
        <taxon>Eumalacostraca</taxon>
        <taxon>Eucarida</taxon>
        <taxon>Euphausiacea</taxon>
        <taxon>Euphausiidae</taxon>
        <taxon>Meganyctiphanes</taxon>
    </lineage>
</organism>
<gene>
    <name evidence="6" type="ORF">MNOR_LOCUS21552</name>
</gene>
<evidence type="ECO:0000313" key="7">
    <source>
        <dbReference type="Proteomes" id="UP001497623"/>
    </source>
</evidence>
<keyword evidence="2 4" id="KW-0863">Zinc-finger</keyword>
<dbReference type="PANTHER" id="PTHR47156">
    <property type="entry name" value="PROTEIN CBG20824"/>
    <property type="match status" value="1"/>
</dbReference>
<dbReference type="InterPro" id="IPR036770">
    <property type="entry name" value="Ankyrin_rpt-contain_sf"/>
</dbReference>
<dbReference type="Proteomes" id="UP001497623">
    <property type="component" value="Unassembled WGS sequence"/>
</dbReference>
<evidence type="ECO:0000256" key="3">
    <source>
        <dbReference type="ARBA" id="ARBA00022833"/>
    </source>
</evidence>
<dbReference type="Gene3D" id="1.25.40.20">
    <property type="entry name" value="Ankyrin repeat-containing domain"/>
    <property type="match status" value="1"/>
</dbReference>
<evidence type="ECO:0000256" key="4">
    <source>
        <dbReference type="PROSITE-ProRule" id="PRU00175"/>
    </source>
</evidence>
<protein>
    <recommendedName>
        <fullName evidence="5">RING-type domain-containing protein</fullName>
    </recommendedName>
</protein>
<dbReference type="PROSITE" id="PS50089">
    <property type="entry name" value="ZF_RING_2"/>
    <property type="match status" value="1"/>
</dbReference>
<sequence length="269" mass="29607">AKMDNYSCMICSYRYKAETVVPVALPLCGHTFCRSCLVTLQSGSKHLLCPTCRTDHHVYEVNRLPTNFSMLTVAEEKNKEQEIYYNQSGLCKCPLPSLGKLDGIHYQAARQGDLGKIKSYLANGGDINASTNITGSDTGYFMLSGACYEGRINVIQELLKSSDLHLNARNIGNVTPLMTATYRGHLEAVCCLMEAQHKCGLDVCATDNHGNTALDMAVDFDLWNIAAKLLEKHHSYKVRSLLAIHKKAKKTNKAGASTVVQLLINVYGV</sequence>
<dbReference type="Gene3D" id="3.30.40.10">
    <property type="entry name" value="Zinc/RING finger domain, C3HC4 (zinc finger)"/>
    <property type="match status" value="1"/>
</dbReference>
<evidence type="ECO:0000256" key="1">
    <source>
        <dbReference type="ARBA" id="ARBA00022723"/>
    </source>
</evidence>
<reference evidence="6 7" key="1">
    <citation type="submission" date="2024-05" db="EMBL/GenBank/DDBJ databases">
        <authorList>
            <person name="Wallberg A."/>
        </authorList>
    </citation>
    <scope>NUCLEOTIDE SEQUENCE [LARGE SCALE GENOMIC DNA]</scope>
</reference>
<dbReference type="Pfam" id="PF13445">
    <property type="entry name" value="zf-RING_UBOX"/>
    <property type="match status" value="1"/>
</dbReference>
<dbReference type="InterPro" id="IPR017907">
    <property type="entry name" value="Znf_RING_CS"/>
</dbReference>
<dbReference type="InterPro" id="IPR013083">
    <property type="entry name" value="Znf_RING/FYVE/PHD"/>
</dbReference>